<proteinExistence type="predicted"/>
<keyword evidence="1" id="KW-0472">Membrane</keyword>
<comment type="caution">
    <text evidence="2">The sequence shown here is derived from an EMBL/GenBank/DDBJ whole genome shotgun (WGS) entry which is preliminary data.</text>
</comment>
<protein>
    <submittedName>
        <fullName evidence="2">Uncharacterized protein</fullName>
    </submittedName>
</protein>
<sequence>MRIYADRPLRFLLQAAADLLTAGWIAAWVWAGLALHDTLRGLAVPGELLESAGDGVAANMADAAEQVERVPMAGDSLAAPFGSVGEAGASLSEAGKGFQETMGTVGLALSVLTAAVPVLFALAAWLPTRGLWIRRASGAAALRSL</sequence>
<evidence type="ECO:0000313" key="3">
    <source>
        <dbReference type="Proteomes" id="UP001596956"/>
    </source>
</evidence>
<feature type="transmembrane region" description="Helical" evidence="1">
    <location>
        <begin position="105"/>
        <end position="126"/>
    </location>
</feature>
<feature type="transmembrane region" description="Helical" evidence="1">
    <location>
        <begin position="12"/>
        <end position="31"/>
    </location>
</feature>
<dbReference type="Proteomes" id="UP001596956">
    <property type="component" value="Unassembled WGS sequence"/>
</dbReference>
<name>A0ABW3BML8_9ACTN</name>
<keyword evidence="1" id="KW-1133">Transmembrane helix</keyword>
<accession>A0ABW3BML8</accession>
<evidence type="ECO:0000313" key="2">
    <source>
        <dbReference type="EMBL" id="MFD0804325.1"/>
    </source>
</evidence>
<keyword evidence="3" id="KW-1185">Reference proteome</keyword>
<feature type="non-terminal residue" evidence="2">
    <location>
        <position position="145"/>
    </location>
</feature>
<organism evidence="2 3">
    <name type="scientific">Streptomonospora algeriensis</name>
    <dbReference type="NCBI Taxonomy" id="995084"/>
    <lineage>
        <taxon>Bacteria</taxon>
        <taxon>Bacillati</taxon>
        <taxon>Actinomycetota</taxon>
        <taxon>Actinomycetes</taxon>
        <taxon>Streptosporangiales</taxon>
        <taxon>Nocardiopsidaceae</taxon>
        <taxon>Streptomonospora</taxon>
    </lineage>
</organism>
<dbReference type="EMBL" id="JBHTHR010001557">
    <property type="protein sequence ID" value="MFD0804325.1"/>
    <property type="molecule type" value="Genomic_DNA"/>
</dbReference>
<evidence type="ECO:0000256" key="1">
    <source>
        <dbReference type="SAM" id="Phobius"/>
    </source>
</evidence>
<keyword evidence="1" id="KW-0812">Transmembrane</keyword>
<gene>
    <name evidence="2" type="ORF">ACFQZU_23825</name>
</gene>
<reference evidence="3" key="1">
    <citation type="journal article" date="2019" name="Int. J. Syst. Evol. Microbiol.">
        <title>The Global Catalogue of Microorganisms (GCM) 10K type strain sequencing project: providing services to taxonomists for standard genome sequencing and annotation.</title>
        <authorList>
            <consortium name="The Broad Institute Genomics Platform"/>
            <consortium name="The Broad Institute Genome Sequencing Center for Infectious Disease"/>
            <person name="Wu L."/>
            <person name="Ma J."/>
        </authorList>
    </citation>
    <scope>NUCLEOTIDE SEQUENCE [LARGE SCALE GENOMIC DNA]</scope>
    <source>
        <strain evidence="3">CCUG 63369</strain>
    </source>
</reference>